<evidence type="ECO:0000313" key="12">
    <source>
        <dbReference type="Proteomes" id="UP000515146"/>
    </source>
</evidence>
<dbReference type="FunFam" id="3.40.50.620:FF:000116">
    <property type="entry name" value="Arginine--tRNA ligase"/>
    <property type="match status" value="1"/>
</dbReference>
<keyword evidence="6 10" id="KW-0648">Protein biosynthesis</keyword>
<evidence type="ECO:0000256" key="6">
    <source>
        <dbReference type="ARBA" id="ARBA00022917"/>
    </source>
</evidence>
<dbReference type="InterPro" id="IPR001278">
    <property type="entry name" value="Arg-tRNA-ligase"/>
</dbReference>
<dbReference type="Gene3D" id="1.10.730.10">
    <property type="entry name" value="Isoleucyl-tRNA Synthetase, Domain 1"/>
    <property type="match status" value="1"/>
</dbReference>
<dbReference type="PROSITE" id="PS00178">
    <property type="entry name" value="AA_TRNA_LIGASE_I"/>
    <property type="match status" value="1"/>
</dbReference>
<dbReference type="PANTHER" id="PTHR11956">
    <property type="entry name" value="ARGINYL-TRNA SYNTHETASE"/>
    <property type="match status" value="1"/>
</dbReference>
<dbReference type="InterPro" id="IPR008909">
    <property type="entry name" value="DALR_anticod-bd"/>
</dbReference>
<dbReference type="InParanoid" id="A0A6P6YBS2"/>
<dbReference type="Pfam" id="PF00750">
    <property type="entry name" value="tRNA-synt_1d"/>
    <property type="match status" value="1"/>
</dbReference>
<dbReference type="SUPFAM" id="SSF52374">
    <property type="entry name" value="Nucleotidylyl transferase"/>
    <property type="match status" value="1"/>
</dbReference>
<proteinExistence type="inferred from homology"/>
<evidence type="ECO:0000259" key="11">
    <source>
        <dbReference type="SMART" id="SM00836"/>
    </source>
</evidence>
<evidence type="ECO:0000256" key="2">
    <source>
        <dbReference type="ARBA" id="ARBA00012837"/>
    </source>
</evidence>
<dbReference type="InterPro" id="IPR001412">
    <property type="entry name" value="aa-tRNA-synth_I_CS"/>
</dbReference>
<dbReference type="GO" id="GO:0006420">
    <property type="term" value="P:arginyl-tRNA aminoacylation"/>
    <property type="evidence" value="ECO:0007669"/>
    <property type="project" value="InterPro"/>
</dbReference>
<keyword evidence="12" id="KW-1185">Reference proteome</keyword>
<dbReference type="SMART" id="SM00836">
    <property type="entry name" value="DALR_1"/>
    <property type="match status" value="1"/>
</dbReference>
<dbReference type="FunCoup" id="A0A6P6YBS2">
    <property type="interactions" value="1208"/>
</dbReference>
<dbReference type="OrthoDB" id="68056at2759"/>
<evidence type="ECO:0000256" key="4">
    <source>
        <dbReference type="ARBA" id="ARBA00022741"/>
    </source>
</evidence>
<keyword evidence="5 10" id="KW-0067">ATP-binding</keyword>
<evidence type="ECO:0000256" key="7">
    <source>
        <dbReference type="ARBA" id="ARBA00023146"/>
    </source>
</evidence>
<gene>
    <name evidence="13" type="primary">LOC113796734</name>
</gene>
<dbReference type="PRINTS" id="PR01038">
    <property type="entry name" value="TRNASYNTHARG"/>
</dbReference>
<evidence type="ECO:0000256" key="9">
    <source>
        <dbReference type="ARBA" id="ARBA00049339"/>
    </source>
</evidence>
<evidence type="ECO:0000313" key="13">
    <source>
        <dbReference type="RefSeq" id="XP_027202832.1"/>
    </source>
</evidence>
<evidence type="ECO:0000256" key="8">
    <source>
        <dbReference type="ARBA" id="ARBA00033033"/>
    </source>
</evidence>
<dbReference type="SUPFAM" id="SSF47323">
    <property type="entry name" value="Anticodon-binding domain of a subclass of class I aminoacyl-tRNA synthetases"/>
    <property type="match status" value="1"/>
</dbReference>
<keyword evidence="7 10" id="KW-0030">Aminoacyl-tRNA synthetase</keyword>
<dbReference type="InterPro" id="IPR014729">
    <property type="entry name" value="Rossmann-like_a/b/a_fold"/>
</dbReference>
<dbReference type="GO" id="GO:0005524">
    <property type="term" value="F:ATP binding"/>
    <property type="evidence" value="ECO:0007669"/>
    <property type="project" value="UniProtKB-KW"/>
</dbReference>
<dbReference type="NCBIfam" id="TIGR00456">
    <property type="entry name" value="argS"/>
    <property type="match status" value="1"/>
</dbReference>
<dbReference type="PANTHER" id="PTHR11956:SF5">
    <property type="entry name" value="ARGININE--TRNA LIGASE, CYTOPLASMIC"/>
    <property type="match status" value="1"/>
</dbReference>
<evidence type="ECO:0000256" key="1">
    <source>
        <dbReference type="ARBA" id="ARBA00005594"/>
    </source>
</evidence>
<protein>
    <recommendedName>
        <fullName evidence="2">arginine--tRNA ligase</fullName>
        <ecNumber evidence="2">6.1.1.19</ecNumber>
    </recommendedName>
    <alternativeName>
        <fullName evidence="8">Arginyl-tRNA synthetase</fullName>
    </alternativeName>
</protein>
<dbReference type="RefSeq" id="XP_027202832.1">
    <property type="nucleotide sequence ID" value="XM_027347031.1"/>
</dbReference>
<dbReference type="AlphaFoldDB" id="A0A6P6YBS2"/>
<accession>A0A6P6YBS2</accession>
<keyword evidence="4 10" id="KW-0547">Nucleotide-binding</keyword>
<dbReference type="Pfam" id="PF05746">
    <property type="entry name" value="DALR_1"/>
    <property type="match status" value="1"/>
</dbReference>
<comment type="catalytic activity">
    <reaction evidence="9">
        <text>tRNA(Arg) + L-arginine + ATP = L-arginyl-tRNA(Arg) + AMP + diphosphate</text>
        <dbReference type="Rhea" id="RHEA:20301"/>
        <dbReference type="Rhea" id="RHEA-COMP:9658"/>
        <dbReference type="Rhea" id="RHEA-COMP:9673"/>
        <dbReference type="ChEBI" id="CHEBI:30616"/>
        <dbReference type="ChEBI" id="CHEBI:32682"/>
        <dbReference type="ChEBI" id="CHEBI:33019"/>
        <dbReference type="ChEBI" id="CHEBI:78442"/>
        <dbReference type="ChEBI" id="CHEBI:78513"/>
        <dbReference type="ChEBI" id="CHEBI:456215"/>
        <dbReference type="EC" id="6.1.1.19"/>
    </reaction>
</comment>
<dbReference type="GO" id="GO:0004814">
    <property type="term" value="F:arginine-tRNA ligase activity"/>
    <property type="evidence" value="ECO:0007669"/>
    <property type="project" value="UniProtKB-EC"/>
</dbReference>
<sequence>MPKQFPKDVFDTLGSMEIAQKIADNFHSDSVESVTVQKPGFICVAFSNLYLINELRENIIKPKLIECKTNSICNVLVDFSSPNIAKEMHVGHLRSTIHGESISRMLEYIGLSVKRINHIGDWGTQFGILIEYIIQNKVDIYSNNLTLSVLNSLYQSSRDLFDSNDEFKTKARNRVVLLQQKEKESYTIWKRLVKLSEIEFKKIYQRLDIKLETYGESFYHDMIADDIERCKKLGIVKIVDNATCLFVDDYKKFKLSEVPLMLQKSNGSYGYDSTDVSTILYRIEKLKCNCLIYITDIGQKDHFLRLFQATKKLGIENVDLWHLGLGLICGADGKKFKTRSGETVRLIDLLDESVSRSKEILKIRRSDFTPEELETAATSIGHSSVKYFDLNQICSNNYNFDYERMLDPKGNTAVYILYTYARMNALLKKLNMKRENCEVNLCLNDIELQSIYERKLVVHLLRFSEYLDEVLEILSMHKLCDYLYDLCNLYSLFYENCRVVGCDQQNSRTIITVGCMKLVETICSILGLKLLESI</sequence>
<organism evidence="12 13">
    <name type="scientific">Dermatophagoides pteronyssinus</name>
    <name type="common">European house dust mite</name>
    <dbReference type="NCBI Taxonomy" id="6956"/>
    <lineage>
        <taxon>Eukaryota</taxon>
        <taxon>Metazoa</taxon>
        <taxon>Ecdysozoa</taxon>
        <taxon>Arthropoda</taxon>
        <taxon>Chelicerata</taxon>
        <taxon>Arachnida</taxon>
        <taxon>Acari</taxon>
        <taxon>Acariformes</taxon>
        <taxon>Sarcoptiformes</taxon>
        <taxon>Astigmata</taxon>
        <taxon>Psoroptidia</taxon>
        <taxon>Analgoidea</taxon>
        <taxon>Pyroglyphidae</taxon>
        <taxon>Dermatophagoidinae</taxon>
        <taxon>Dermatophagoides</taxon>
    </lineage>
</organism>
<evidence type="ECO:0000256" key="5">
    <source>
        <dbReference type="ARBA" id="ARBA00022840"/>
    </source>
</evidence>
<name>A0A6P6YBS2_DERPT</name>
<reference evidence="13" key="1">
    <citation type="submission" date="2025-08" db="UniProtKB">
        <authorList>
            <consortium name="RefSeq"/>
        </authorList>
    </citation>
    <scope>IDENTIFICATION</scope>
    <source>
        <strain evidence="13">Airmid</strain>
    </source>
</reference>
<comment type="similarity">
    <text evidence="1 10">Belongs to the class-I aminoacyl-tRNA synthetase family.</text>
</comment>
<evidence type="ECO:0000256" key="3">
    <source>
        <dbReference type="ARBA" id="ARBA00022598"/>
    </source>
</evidence>
<dbReference type="EC" id="6.1.1.19" evidence="2"/>
<evidence type="ECO:0000256" key="10">
    <source>
        <dbReference type="RuleBase" id="RU363038"/>
    </source>
</evidence>
<dbReference type="OMA" id="XSTITER"/>
<dbReference type="Gene3D" id="3.40.50.620">
    <property type="entry name" value="HUPs"/>
    <property type="match status" value="1"/>
</dbReference>
<dbReference type="InterPro" id="IPR009080">
    <property type="entry name" value="tRNAsynth_Ia_anticodon-bd"/>
</dbReference>
<dbReference type="KEGG" id="dpte:113796734"/>
<dbReference type="InterPro" id="IPR035684">
    <property type="entry name" value="ArgRS_core"/>
</dbReference>
<feature type="domain" description="DALR anticodon binding" evidence="11">
    <location>
        <begin position="416"/>
        <end position="534"/>
    </location>
</feature>
<keyword evidence="3 10" id="KW-0436">Ligase</keyword>
<dbReference type="Proteomes" id="UP000515146">
    <property type="component" value="Unplaced"/>
</dbReference>